<comment type="caution">
    <text evidence="2">The sequence shown here is derived from an EMBL/GenBank/DDBJ whole genome shotgun (WGS) entry which is preliminary data.</text>
</comment>
<gene>
    <name evidence="2" type="ORF">N5J77_30695</name>
</gene>
<dbReference type="InterPro" id="IPR041459">
    <property type="entry name" value="MPTase-PolyVal"/>
</dbReference>
<dbReference type="Proteomes" id="UP001162318">
    <property type="component" value="Unassembled WGS sequence"/>
</dbReference>
<sequence>GHRSRLARDQSGGFGSTLYAKEELVAEMASAFTCASLGIVPTVRHSDYIGSWLAVLREDERAIFKAASAASKAADYLLGMEGAAA</sequence>
<evidence type="ECO:0000259" key="1">
    <source>
        <dbReference type="Pfam" id="PF18818"/>
    </source>
</evidence>
<feature type="non-terminal residue" evidence="2">
    <location>
        <position position="1"/>
    </location>
</feature>
<organism evidence="2 3">
    <name type="scientific">Sphingobium yanoikuyae</name>
    <name type="common">Sphingomonas yanoikuyae</name>
    <dbReference type="NCBI Taxonomy" id="13690"/>
    <lineage>
        <taxon>Bacteria</taxon>
        <taxon>Pseudomonadati</taxon>
        <taxon>Pseudomonadota</taxon>
        <taxon>Alphaproteobacteria</taxon>
        <taxon>Sphingomonadales</taxon>
        <taxon>Sphingomonadaceae</taxon>
        <taxon>Sphingobium</taxon>
    </lineage>
</organism>
<name>A0AA43BBH0_SPHYA</name>
<dbReference type="RefSeq" id="WP_279776480.1">
    <property type="nucleotide sequence ID" value="NZ_JAOCKX010000198.1"/>
</dbReference>
<proteinExistence type="predicted"/>
<protein>
    <submittedName>
        <fullName evidence="2">Zincin-like metallopeptidase domain-containing protein</fullName>
    </submittedName>
</protein>
<feature type="domain" description="Polyvalent protein metallopeptidase" evidence="1">
    <location>
        <begin position="1"/>
        <end position="68"/>
    </location>
</feature>
<reference evidence="2" key="1">
    <citation type="submission" date="2022-09" db="EMBL/GenBank/DDBJ databases">
        <title>Intensive care unit water sources are persistently colonized with multi-drug resistant bacteria and are the site of extensive horizontal gene transfer of antibiotic resistance genes.</title>
        <authorList>
            <person name="Diorio-Toth L."/>
        </authorList>
    </citation>
    <scope>NUCLEOTIDE SEQUENCE</scope>
    <source>
        <strain evidence="2">GD03659</strain>
    </source>
</reference>
<dbReference type="EMBL" id="JAOCKX010000198">
    <property type="protein sequence ID" value="MDH2135481.1"/>
    <property type="molecule type" value="Genomic_DNA"/>
</dbReference>
<dbReference type="Pfam" id="PF18818">
    <property type="entry name" value="MPTase-PolyVal"/>
    <property type="match status" value="1"/>
</dbReference>
<accession>A0AA43BBH0</accession>
<evidence type="ECO:0000313" key="3">
    <source>
        <dbReference type="Proteomes" id="UP001162318"/>
    </source>
</evidence>
<dbReference type="AlphaFoldDB" id="A0AA43BBH0"/>
<evidence type="ECO:0000313" key="2">
    <source>
        <dbReference type="EMBL" id="MDH2135481.1"/>
    </source>
</evidence>